<dbReference type="Proteomes" id="UP000830671">
    <property type="component" value="Chromosome 8"/>
</dbReference>
<evidence type="ECO:0000256" key="2">
    <source>
        <dbReference type="ARBA" id="ARBA00022801"/>
    </source>
</evidence>
<protein>
    <recommendedName>
        <fullName evidence="5">Carboxylesterase type B domain-containing protein</fullName>
    </recommendedName>
</protein>
<evidence type="ECO:0000313" key="6">
    <source>
        <dbReference type="EMBL" id="UQC90025.1"/>
    </source>
</evidence>
<feature type="region of interest" description="Disordered" evidence="3">
    <location>
        <begin position="1358"/>
        <end position="1381"/>
    </location>
</feature>
<feature type="region of interest" description="Disordered" evidence="3">
    <location>
        <begin position="1094"/>
        <end position="1117"/>
    </location>
</feature>
<feature type="transmembrane region" description="Helical" evidence="4">
    <location>
        <begin position="700"/>
        <end position="720"/>
    </location>
</feature>
<dbReference type="GeneID" id="73349490"/>
<dbReference type="InterPro" id="IPR019826">
    <property type="entry name" value="Carboxylesterase_B_AS"/>
</dbReference>
<feature type="compositionally biased region" description="Basic and acidic residues" evidence="3">
    <location>
        <begin position="1096"/>
        <end position="1110"/>
    </location>
</feature>
<dbReference type="KEGG" id="clup:CLUP02_15556"/>
<dbReference type="PROSITE" id="PS00941">
    <property type="entry name" value="CARBOXYLESTERASE_B_2"/>
    <property type="match status" value="1"/>
</dbReference>
<evidence type="ECO:0000256" key="1">
    <source>
        <dbReference type="ARBA" id="ARBA00005964"/>
    </source>
</evidence>
<dbReference type="RefSeq" id="XP_049151626.1">
    <property type="nucleotide sequence ID" value="XM_049294480.1"/>
</dbReference>
<keyword evidence="4" id="KW-1133">Transmembrane helix</keyword>
<dbReference type="InterPro" id="IPR002018">
    <property type="entry name" value="CarbesteraseB"/>
</dbReference>
<evidence type="ECO:0000259" key="5">
    <source>
        <dbReference type="Pfam" id="PF00135"/>
    </source>
</evidence>
<dbReference type="InterPro" id="IPR021514">
    <property type="entry name" value="DUF3176"/>
</dbReference>
<dbReference type="PANTHER" id="PTHR43142:SF8">
    <property type="entry name" value="CARBOXYLIC ESTER HYDROLASE"/>
    <property type="match status" value="1"/>
</dbReference>
<gene>
    <name evidence="6" type="ORF">CLUP02_15556</name>
</gene>
<dbReference type="Pfam" id="PF00135">
    <property type="entry name" value="COesterase"/>
    <property type="match status" value="1"/>
</dbReference>
<proteinExistence type="inferred from homology"/>
<accession>A0A9Q8T742</accession>
<dbReference type="Gene3D" id="3.40.50.1820">
    <property type="entry name" value="alpha/beta hydrolase"/>
    <property type="match status" value="1"/>
</dbReference>
<dbReference type="InterPro" id="IPR019819">
    <property type="entry name" value="Carboxylesterase_B_CS"/>
</dbReference>
<comment type="similarity">
    <text evidence="1">Belongs to the type-B carboxylesterase/lipase family.</text>
</comment>
<reference evidence="6" key="1">
    <citation type="journal article" date="2021" name="Mol. Plant Microbe Interact.">
        <title>Complete Genome Sequence of the Plant-Pathogenic Fungus Colletotrichum lupini.</title>
        <authorList>
            <person name="Baroncelli R."/>
            <person name="Pensec F."/>
            <person name="Da Lio D."/>
            <person name="Boufleur T."/>
            <person name="Vicente I."/>
            <person name="Sarrocco S."/>
            <person name="Picot A."/>
            <person name="Baraldi E."/>
            <person name="Sukno S."/>
            <person name="Thon M."/>
            <person name="Le Floch G."/>
        </authorList>
    </citation>
    <scope>NUCLEOTIDE SEQUENCE</scope>
    <source>
        <strain evidence="6">IMI 504893</strain>
    </source>
</reference>
<name>A0A9Q8T742_9PEZI</name>
<keyword evidence="2" id="KW-0378">Hydrolase</keyword>
<dbReference type="PROSITE" id="PS00122">
    <property type="entry name" value="CARBOXYLESTERASE_B_1"/>
    <property type="match status" value="1"/>
</dbReference>
<dbReference type="GO" id="GO:0016787">
    <property type="term" value="F:hydrolase activity"/>
    <property type="evidence" value="ECO:0007669"/>
    <property type="project" value="UniProtKB-KW"/>
</dbReference>
<keyword evidence="7" id="KW-1185">Reference proteome</keyword>
<dbReference type="EMBL" id="CP019480">
    <property type="protein sequence ID" value="UQC90025.1"/>
    <property type="molecule type" value="Genomic_DNA"/>
</dbReference>
<keyword evidence="4" id="KW-0472">Membrane</keyword>
<dbReference type="PANTHER" id="PTHR43142">
    <property type="entry name" value="CARBOXYLIC ESTER HYDROLASE"/>
    <property type="match status" value="1"/>
</dbReference>
<dbReference type="InterPro" id="IPR029058">
    <property type="entry name" value="AB_hydrolase_fold"/>
</dbReference>
<evidence type="ECO:0000256" key="3">
    <source>
        <dbReference type="SAM" id="MobiDB-lite"/>
    </source>
</evidence>
<feature type="compositionally biased region" description="Polar residues" evidence="3">
    <location>
        <begin position="1371"/>
        <end position="1381"/>
    </location>
</feature>
<dbReference type="SUPFAM" id="SSF53474">
    <property type="entry name" value="alpha/beta-Hydrolases"/>
    <property type="match status" value="1"/>
</dbReference>
<dbReference type="Pfam" id="PF11374">
    <property type="entry name" value="DUF3176"/>
    <property type="match status" value="1"/>
</dbReference>
<evidence type="ECO:0000313" key="7">
    <source>
        <dbReference type="Proteomes" id="UP000830671"/>
    </source>
</evidence>
<feature type="transmembrane region" description="Helical" evidence="4">
    <location>
        <begin position="732"/>
        <end position="752"/>
    </location>
</feature>
<feature type="domain" description="Carboxylesterase type B" evidence="5">
    <location>
        <begin position="102"/>
        <end position="575"/>
    </location>
</feature>
<keyword evidence="4" id="KW-0812">Transmembrane</keyword>
<organism evidence="6 7">
    <name type="scientific">Colletotrichum lupini</name>
    <dbReference type="NCBI Taxonomy" id="145971"/>
    <lineage>
        <taxon>Eukaryota</taxon>
        <taxon>Fungi</taxon>
        <taxon>Dikarya</taxon>
        <taxon>Ascomycota</taxon>
        <taxon>Pezizomycotina</taxon>
        <taxon>Sordariomycetes</taxon>
        <taxon>Hypocreomycetidae</taxon>
        <taxon>Glomerellales</taxon>
        <taxon>Glomerellaceae</taxon>
        <taxon>Colletotrichum</taxon>
        <taxon>Colletotrichum acutatum species complex</taxon>
    </lineage>
</organism>
<evidence type="ECO:0000256" key="4">
    <source>
        <dbReference type="SAM" id="Phobius"/>
    </source>
</evidence>
<sequence length="1381" mass="153307">MRTLELLAEACDISAHRTEIRPKLETISYQLAARGEEIKRIRPHAGTDLGAPPEPSSVSETVAGAVDGIFISQSSDENNHLTMGNTISYQETPIELELGDRGTIRGLQFDNKSRRFTGVPYALPPTGEHRWRKPRPLPASYSYTDDNGGAYDATKFKSVCPQKAFHVVKPDGGGNTYGEDCLFVNIWTPVPKEGEENKKWPVQLWIHGGWFQMGDPSQEPGMDATELITTGGLNAIVVAIGYRLNVFGFLAGNDLLQESNGEAGGNFGLWDQRVAAEWVRDNIAHFGGDPGNVTLAGRSAGAYSAEAQMLYDFRKTGSVSSLYHRIFMDSNAIPAQPKSLADVQGQFDELCDYFRIDASVSGAEKLSILRGKTVEELLEAIPQLKNHTFRPVTDDVFIHTGMIEYLQGKDFADEFKRRGYKLLIGEVRNKETLYSSYNAPTEPTLEALRLQVSNYYAPDVTDRAIQQYKLPESDKLRDWQTTFGSIVSDGQVRAPSRALVKALVDNGVDIRDVWRYQIAYRLSFINEKVAPASFGVAHAMDRPIWNFSITHGPTPTERQLMEGWIQILVNFVNNTEGYEYGTKSVEEMKVLTPEATIEVRPDERWSELVKLGDIFAGKIEYLRRKASDFAFHAAARPGIAPCVSKYYVFGVNETDLTLDVKLLHVVRGFVAEKWQSQLPSEQTAPVMLHSLRWSAWGPEYWALVGGIISFTAMVVLLARFDGKPIFTWNGVTLNAVVSILSVTMKAAVAFVLSECLAQWKWILFTREDRPLMDFDRIDAATRGPLGSLRIIFRTRGAVTDDFGTSYAVQLGAILTLLAVALDPLAQQVIQVREGVVYTRSTQTDKGPLALNSGTQTYSMGTAQVTELSRQNSTTTEYWVSTDTPLSMQGAILNGLSKSRWEVEQEALIQCPTSNCTWDQFKSLGICHKCNDLTSELKQVGGFGQAIIALANTTLAGYKVPGTAFVLPNGHFIANIDGCPPYNGRYAECENKQPLGVYSDDKYTTTSFGTGIPSKTNSMKDVDTLLWSMSIIHPDMEALNKSTGFTPGESDRGSTTGLKLWPDIPMQATECALYYFVKRIDSAVEGNQVKENVTEALDSRRDPDSWKRSSEYEDGQPENIISKEANGTLEFDKYWSAVYNTDLRLEFPNISNEGYYRISQDSVKSMSAHMQDLFRTNLSGTPDQREEIEKVLGSDAVGFNGASFGPFEAEKRSMKATPPALDGLWTWTRHNITSTFYTLATSMTNEMRRNYAPGQSLKSGQDTDRFQDGSLSYYGKVGKSTVLYHIEWPWIALHGVMLISAIAFLFTTLGNSNSRGNVPLWKSSSLAAIRHGRDVGGVLSRTTTMGEMEDTARKVRVNLRGEESEETKSCIDRTTGSTPSEP</sequence>
<feature type="compositionally biased region" description="Basic and acidic residues" evidence="3">
    <location>
        <begin position="1358"/>
        <end position="1370"/>
    </location>
</feature>